<dbReference type="AlphaFoldDB" id="A0A1S1M2D3"/>
<name>A0A1S1M2D3_MYCCH</name>
<keyword evidence="1" id="KW-1133">Transmembrane helix</keyword>
<dbReference type="RefSeq" id="WP_070952770.1">
    <property type="nucleotide sequence ID" value="NZ_MLIS01000004.1"/>
</dbReference>
<proteinExistence type="predicted"/>
<reference evidence="2 3" key="1">
    <citation type="submission" date="2016-10" db="EMBL/GenBank/DDBJ databases">
        <title>Evaluation of Human, Veterinary and Environmental Mycobacterium chelonae Isolates by Core Genome Phylogenomic Analysis, Targeted Gene Comparison, and Anti-microbial Susceptibility Patterns: A Tale of Mistaken Identities.</title>
        <authorList>
            <person name="Fogelson S.B."/>
            <person name="Camus A.C."/>
            <person name="Lorenz W."/>
            <person name="Vasireddy R."/>
            <person name="Vasireddy S."/>
            <person name="Smith T."/>
            <person name="Brown-Elliott B.A."/>
            <person name="Wallace R.J.Jr."/>
            <person name="Hasan N.A."/>
            <person name="Reischl U."/>
            <person name="Sanchez S."/>
        </authorList>
    </citation>
    <scope>NUCLEOTIDE SEQUENCE [LARGE SCALE GENOMIC DNA]</scope>
    <source>
        <strain evidence="2 3">15518</strain>
    </source>
</reference>
<dbReference type="Proteomes" id="UP000179441">
    <property type="component" value="Unassembled WGS sequence"/>
</dbReference>
<feature type="transmembrane region" description="Helical" evidence="1">
    <location>
        <begin position="61"/>
        <end position="80"/>
    </location>
</feature>
<evidence type="ECO:0000256" key="1">
    <source>
        <dbReference type="SAM" id="Phobius"/>
    </source>
</evidence>
<accession>A0A1S1M2D3</accession>
<evidence type="ECO:0000313" key="2">
    <source>
        <dbReference type="EMBL" id="OHU76065.1"/>
    </source>
</evidence>
<keyword evidence="1" id="KW-0472">Membrane</keyword>
<sequence length="207" mass="22234">MTEMQLSDNETELDTATQRAVNRHPLGVAAHALRAGGIALMVAGLVVFGVGGLLYVLAAPIPFVVLVLAYGVMMGGAVLIQQARKLGLEAIRGEMPTAVGLLSVPDSRRYLLAYEWYAQPVDRDGFVAGLQRITASRRFLNQPSGELPSVWVSTDGGGFVKLSLACDSRCDATGTTDDWLLTDTITHEVVEQLSTMEPRHSAPAQRL</sequence>
<feature type="transmembrane region" description="Helical" evidence="1">
    <location>
        <begin position="32"/>
        <end position="55"/>
    </location>
</feature>
<keyword evidence="1" id="KW-0812">Transmembrane</keyword>
<gene>
    <name evidence="2" type="ORF">BKG84_24535</name>
</gene>
<evidence type="ECO:0000313" key="3">
    <source>
        <dbReference type="Proteomes" id="UP000179441"/>
    </source>
</evidence>
<keyword evidence="3" id="KW-1185">Reference proteome</keyword>
<dbReference type="EMBL" id="MLIS01000004">
    <property type="protein sequence ID" value="OHU76065.1"/>
    <property type="molecule type" value="Genomic_DNA"/>
</dbReference>
<protein>
    <submittedName>
        <fullName evidence="2">Uncharacterized protein</fullName>
    </submittedName>
</protein>
<comment type="caution">
    <text evidence="2">The sequence shown here is derived from an EMBL/GenBank/DDBJ whole genome shotgun (WGS) entry which is preliminary data.</text>
</comment>
<organism evidence="2 3">
    <name type="scientific">Mycobacteroides chelonae</name>
    <name type="common">Mycobacterium chelonae</name>
    <dbReference type="NCBI Taxonomy" id="1774"/>
    <lineage>
        <taxon>Bacteria</taxon>
        <taxon>Bacillati</taxon>
        <taxon>Actinomycetota</taxon>
        <taxon>Actinomycetes</taxon>
        <taxon>Mycobacteriales</taxon>
        <taxon>Mycobacteriaceae</taxon>
        <taxon>Mycobacteroides</taxon>
    </lineage>
</organism>